<evidence type="ECO:0000313" key="2">
    <source>
        <dbReference type="Proteomes" id="UP000652761"/>
    </source>
</evidence>
<keyword evidence="2" id="KW-1185">Reference proteome</keyword>
<sequence>MDSPILLVFGARSVFLHGQDLDGKIPCRQALRLAANNIAPWLREVDVVVCLLVRASRGVRSRRSSRPQHHRVLYFPHRHMWIMECSCKERADVWWASLLHTRFEDGAIEVAWDEFVRLFRAKFIPEHI</sequence>
<proteinExistence type="predicted"/>
<name>A0A843UZU6_COLES</name>
<reference evidence="1" key="1">
    <citation type="submission" date="2017-07" db="EMBL/GenBank/DDBJ databases">
        <title>Taro Niue Genome Assembly and Annotation.</title>
        <authorList>
            <person name="Atibalentja N."/>
            <person name="Keating K."/>
            <person name="Fields C.J."/>
        </authorList>
    </citation>
    <scope>NUCLEOTIDE SEQUENCE</scope>
    <source>
        <strain evidence="1">Niue_2</strain>
        <tissue evidence="1">Leaf</tissue>
    </source>
</reference>
<accession>A0A843UZU6</accession>
<dbReference type="EMBL" id="NMUH01000805">
    <property type="protein sequence ID" value="MQL85069.1"/>
    <property type="molecule type" value="Genomic_DNA"/>
</dbReference>
<dbReference type="Proteomes" id="UP000652761">
    <property type="component" value="Unassembled WGS sequence"/>
</dbReference>
<dbReference type="AlphaFoldDB" id="A0A843UZU6"/>
<organism evidence="1 2">
    <name type="scientific">Colocasia esculenta</name>
    <name type="common">Wild taro</name>
    <name type="synonym">Arum esculentum</name>
    <dbReference type="NCBI Taxonomy" id="4460"/>
    <lineage>
        <taxon>Eukaryota</taxon>
        <taxon>Viridiplantae</taxon>
        <taxon>Streptophyta</taxon>
        <taxon>Embryophyta</taxon>
        <taxon>Tracheophyta</taxon>
        <taxon>Spermatophyta</taxon>
        <taxon>Magnoliopsida</taxon>
        <taxon>Liliopsida</taxon>
        <taxon>Araceae</taxon>
        <taxon>Aroideae</taxon>
        <taxon>Colocasieae</taxon>
        <taxon>Colocasia</taxon>
    </lineage>
</organism>
<protein>
    <submittedName>
        <fullName evidence="1">Uncharacterized protein</fullName>
    </submittedName>
</protein>
<gene>
    <name evidence="1" type="ORF">Taro_017584</name>
</gene>
<evidence type="ECO:0000313" key="1">
    <source>
        <dbReference type="EMBL" id="MQL85069.1"/>
    </source>
</evidence>
<comment type="caution">
    <text evidence="1">The sequence shown here is derived from an EMBL/GenBank/DDBJ whole genome shotgun (WGS) entry which is preliminary data.</text>
</comment>